<dbReference type="GO" id="GO:0030313">
    <property type="term" value="C:cell envelope"/>
    <property type="evidence" value="ECO:0007669"/>
    <property type="project" value="UniProtKB-SubCell"/>
</dbReference>
<evidence type="ECO:0000256" key="2">
    <source>
        <dbReference type="ARBA" id="ARBA00022748"/>
    </source>
</evidence>
<keyword evidence="2" id="KW-0201">Cytochrome c-type biogenesis</keyword>
<dbReference type="STRING" id="157733.AB986_01940"/>
<dbReference type="AlphaFoldDB" id="A0A0J6D1G3"/>
<comment type="caution">
    <text evidence="8">The sequence shown here is derived from an EMBL/GenBank/DDBJ whole genome shotgun (WGS) entry which is preliminary data.</text>
</comment>
<evidence type="ECO:0000313" key="9">
    <source>
        <dbReference type="Proteomes" id="UP000035996"/>
    </source>
</evidence>
<dbReference type="EMBL" id="LELK01000001">
    <property type="protein sequence ID" value="KMM38109.1"/>
    <property type="molecule type" value="Genomic_DNA"/>
</dbReference>
<dbReference type="Gene3D" id="3.40.30.10">
    <property type="entry name" value="Glutaredoxin"/>
    <property type="match status" value="1"/>
</dbReference>
<dbReference type="Proteomes" id="UP000035996">
    <property type="component" value="Unassembled WGS sequence"/>
</dbReference>
<keyword evidence="5" id="KW-0676">Redox-active center</keyword>
<feature type="transmembrane region" description="Helical" evidence="6">
    <location>
        <begin position="7"/>
        <end position="26"/>
    </location>
</feature>
<dbReference type="Pfam" id="PF00578">
    <property type="entry name" value="AhpC-TSA"/>
    <property type="match status" value="1"/>
</dbReference>
<dbReference type="InterPro" id="IPR013766">
    <property type="entry name" value="Thioredoxin_domain"/>
</dbReference>
<dbReference type="InterPro" id="IPR017937">
    <property type="entry name" value="Thioredoxin_CS"/>
</dbReference>
<accession>A0A0J6D1G3</accession>
<dbReference type="GO" id="GO:0016491">
    <property type="term" value="F:oxidoreductase activity"/>
    <property type="evidence" value="ECO:0007669"/>
    <property type="project" value="InterPro"/>
</dbReference>
<evidence type="ECO:0000313" key="8">
    <source>
        <dbReference type="EMBL" id="KMM38109.1"/>
    </source>
</evidence>
<evidence type="ECO:0000256" key="5">
    <source>
        <dbReference type="ARBA" id="ARBA00023284"/>
    </source>
</evidence>
<organism evidence="8 9">
    <name type="scientific">Guptibacillus hwajinpoensis</name>
    <dbReference type="NCBI Taxonomy" id="208199"/>
    <lineage>
        <taxon>Bacteria</taxon>
        <taxon>Bacillati</taxon>
        <taxon>Bacillota</taxon>
        <taxon>Bacilli</taxon>
        <taxon>Bacillales</taxon>
        <taxon>Guptibacillaceae</taxon>
        <taxon>Guptibacillus</taxon>
    </lineage>
</organism>
<keyword evidence="9" id="KW-1185">Reference proteome</keyword>
<dbReference type="PANTHER" id="PTHR42852:SF6">
    <property type="entry name" value="THIOL:DISULFIDE INTERCHANGE PROTEIN DSBE"/>
    <property type="match status" value="1"/>
</dbReference>
<dbReference type="OrthoDB" id="25753at2"/>
<dbReference type="InterPro" id="IPR000866">
    <property type="entry name" value="AhpC/TSA"/>
</dbReference>
<evidence type="ECO:0000256" key="4">
    <source>
        <dbReference type="ARBA" id="ARBA00023157"/>
    </source>
</evidence>
<dbReference type="GO" id="GO:0016209">
    <property type="term" value="F:antioxidant activity"/>
    <property type="evidence" value="ECO:0007669"/>
    <property type="project" value="InterPro"/>
</dbReference>
<dbReference type="PROSITE" id="PS51352">
    <property type="entry name" value="THIOREDOXIN_2"/>
    <property type="match status" value="1"/>
</dbReference>
<dbReference type="PANTHER" id="PTHR42852">
    <property type="entry name" value="THIOL:DISULFIDE INTERCHANGE PROTEIN DSBE"/>
    <property type="match status" value="1"/>
</dbReference>
<feature type="domain" description="Thioredoxin" evidence="7">
    <location>
        <begin position="37"/>
        <end position="175"/>
    </location>
</feature>
<evidence type="ECO:0000259" key="7">
    <source>
        <dbReference type="PROSITE" id="PS51352"/>
    </source>
</evidence>
<dbReference type="CDD" id="cd02966">
    <property type="entry name" value="TlpA_like_family"/>
    <property type="match status" value="1"/>
</dbReference>
<sequence>MKKKNRLIVRTAILAIVFIAVGYTFYTNFFANESGIVQAGDQAPNFILTDLDGNEVELEDYRGKGVFLNFWATYCEPCKDEMPAMDKKYNEYKDKGVEILAVNVSEPRLTAKSFVDRYKLSFPVLLDKSNDVTNHYGVGPIPVTFLIDKDGQVIRKTEASLSEEVIDDYMKQIQP</sequence>
<dbReference type="SUPFAM" id="SSF52833">
    <property type="entry name" value="Thioredoxin-like"/>
    <property type="match status" value="1"/>
</dbReference>
<keyword evidence="4" id="KW-1015">Disulfide bond</keyword>
<proteinExistence type="predicted"/>
<comment type="subcellular location">
    <subcellularLocation>
        <location evidence="1">Cell envelope</location>
    </subcellularLocation>
</comment>
<keyword evidence="6" id="KW-0812">Transmembrane</keyword>
<keyword evidence="6" id="KW-1133">Transmembrane helix</keyword>
<dbReference type="InterPro" id="IPR036249">
    <property type="entry name" value="Thioredoxin-like_sf"/>
</dbReference>
<gene>
    <name evidence="8" type="ORF">AB986_01940</name>
</gene>
<evidence type="ECO:0000256" key="3">
    <source>
        <dbReference type="ARBA" id="ARBA00022968"/>
    </source>
</evidence>
<name>A0A0J6D1G3_9BACL</name>
<protein>
    <submittedName>
        <fullName evidence="8">Thiol-disulfide oxidoreductase</fullName>
    </submittedName>
</protein>
<reference evidence="8" key="1">
    <citation type="submission" date="2015-06" db="EMBL/GenBank/DDBJ databases">
        <authorList>
            <person name="Liu B."/>
            <person name="Wang J."/>
            <person name="Zhu Y."/>
            <person name="Liu G."/>
            <person name="Chen Q."/>
            <person name="Zheng C."/>
            <person name="Che J."/>
            <person name="Ge C."/>
            <person name="Shi H."/>
            <person name="Pan Z."/>
            <person name="Liu X."/>
        </authorList>
    </citation>
    <scope>NUCLEOTIDE SEQUENCE [LARGE SCALE GENOMIC DNA]</scope>
    <source>
        <strain evidence="8">DSM 16346</strain>
    </source>
</reference>
<evidence type="ECO:0000256" key="1">
    <source>
        <dbReference type="ARBA" id="ARBA00004196"/>
    </source>
</evidence>
<keyword evidence="6" id="KW-0472">Membrane</keyword>
<dbReference type="NCBIfam" id="NF002854">
    <property type="entry name" value="PRK03147.1"/>
    <property type="match status" value="1"/>
</dbReference>
<dbReference type="PROSITE" id="PS00194">
    <property type="entry name" value="THIOREDOXIN_1"/>
    <property type="match status" value="1"/>
</dbReference>
<keyword evidence="3" id="KW-0735">Signal-anchor</keyword>
<dbReference type="GO" id="GO:0017004">
    <property type="term" value="P:cytochrome complex assembly"/>
    <property type="evidence" value="ECO:0007669"/>
    <property type="project" value="UniProtKB-KW"/>
</dbReference>
<evidence type="ECO:0000256" key="6">
    <source>
        <dbReference type="SAM" id="Phobius"/>
    </source>
</evidence>
<dbReference type="RefSeq" id="WP_048309192.1">
    <property type="nucleotide sequence ID" value="NZ_CP119526.1"/>
</dbReference>
<dbReference type="PATRIC" id="fig|157733.3.peg.2601"/>
<dbReference type="InterPro" id="IPR050553">
    <property type="entry name" value="Thioredoxin_ResA/DsbE_sf"/>
</dbReference>